<dbReference type="PANTHER" id="PTHR30429:SF1">
    <property type="entry name" value="D-METHIONINE-BINDING LIPOPROTEIN METQ-RELATED"/>
    <property type="match status" value="1"/>
</dbReference>
<dbReference type="STRING" id="1123243.SAMN02745190_01924"/>
<evidence type="ECO:0000256" key="2">
    <source>
        <dbReference type="ARBA" id="ARBA00022729"/>
    </source>
</evidence>
<sequence>MKLKRFGILVIGLVSLMMLILTGCGGTEQKETKPAAAEAQGEKPACCSGEMKEIKIGATAGPHAEVAEAVAKEAAQHGLMVKVIEFSDYITPDKALADGEIDLNSYQHEPFLKNFAAQNNAELSPIGTTILMRMGIYSDKVKNVTELPDGAKVAIPNDPTNGGRALMLLAKAGVITLPENSFKATVQDIQSNPKNLKFIELEAAQLPRSLSDVDAAVITMNYVMSGGLDVEKQGIFLEDKSEPLAVMVLAARTKDKDNAEYKKIAEIFHSEAVRKFIAEKYKGTIVPAE</sequence>
<evidence type="ECO:0000256" key="4">
    <source>
        <dbReference type="ARBA" id="ARBA00023139"/>
    </source>
</evidence>
<proteinExistence type="inferred from homology"/>
<dbReference type="OrthoDB" id="9812878at2"/>
<reference evidence="8 9" key="1">
    <citation type="submission" date="2016-11" db="EMBL/GenBank/DDBJ databases">
        <authorList>
            <person name="Jaros S."/>
            <person name="Januszkiewicz K."/>
            <person name="Wedrychowicz H."/>
        </authorList>
    </citation>
    <scope>NUCLEOTIDE SEQUENCE [LARGE SCALE GENOMIC DNA]</scope>
    <source>
        <strain evidence="8 9">DSM 10502</strain>
    </source>
</reference>
<keyword evidence="5 6" id="KW-0449">Lipoprotein</keyword>
<evidence type="ECO:0000313" key="8">
    <source>
        <dbReference type="EMBL" id="SHF13130.1"/>
    </source>
</evidence>
<keyword evidence="9" id="KW-1185">Reference proteome</keyword>
<dbReference type="AlphaFoldDB" id="A0A1M4Z546"/>
<keyword evidence="3" id="KW-0472">Membrane</keyword>
<keyword evidence="4" id="KW-0564">Palmitate</keyword>
<name>A0A1M4Z546_9FIRM</name>
<organism evidence="8 9">
    <name type="scientific">Schwartzia succinivorans DSM 10502</name>
    <dbReference type="NCBI Taxonomy" id="1123243"/>
    <lineage>
        <taxon>Bacteria</taxon>
        <taxon>Bacillati</taxon>
        <taxon>Bacillota</taxon>
        <taxon>Negativicutes</taxon>
        <taxon>Selenomonadales</taxon>
        <taxon>Selenomonadaceae</taxon>
        <taxon>Schwartzia</taxon>
    </lineage>
</organism>
<protein>
    <recommendedName>
        <fullName evidence="6">Lipoprotein</fullName>
    </recommendedName>
</protein>
<dbReference type="Pfam" id="PF03180">
    <property type="entry name" value="Lipoprotein_9"/>
    <property type="match status" value="1"/>
</dbReference>
<dbReference type="GO" id="GO:0016020">
    <property type="term" value="C:membrane"/>
    <property type="evidence" value="ECO:0007669"/>
    <property type="project" value="UniProtKB-SubCell"/>
</dbReference>
<evidence type="ECO:0000313" key="9">
    <source>
        <dbReference type="Proteomes" id="UP000184404"/>
    </source>
</evidence>
<gene>
    <name evidence="8" type="ORF">SAMN02745190_01924</name>
</gene>
<evidence type="ECO:0000256" key="5">
    <source>
        <dbReference type="ARBA" id="ARBA00023288"/>
    </source>
</evidence>
<evidence type="ECO:0000256" key="7">
    <source>
        <dbReference type="PIRSR" id="PIRSR002854-1"/>
    </source>
</evidence>
<dbReference type="PROSITE" id="PS51257">
    <property type="entry name" value="PROKAR_LIPOPROTEIN"/>
    <property type="match status" value="1"/>
</dbReference>
<dbReference type="RefSeq" id="WP_072936004.1">
    <property type="nucleotide sequence ID" value="NZ_FQUG01000007.1"/>
</dbReference>
<dbReference type="Gene3D" id="3.40.190.10">
    <property type="entry name" value="Periplasmic binding protein-like II"/>
    <property type="match status" value="2"/>
</dbReference>
<keyword evidence="2" id="KW-0732">Signal</keyword>
<dbReference type="CDD" id="cd13526">
    <property type="entry name" value="PBP2_lipoprotein_MetQ_like"/>
    <property type="match status" value="1"/>
</dbReference>
<dbReference type="InterPro" id="IPR004872">
    <property type="entry name" value="Lipoprotein_NlpA"/>
</dbReference>
<dbReference type="SUPFAM" id="SSF53850">
    <property type="entry name" value="Periplasmic binding protein-like II"/>
    <property type="match status" value="1"/>
</dbReference>
<dbReference type="PANTHER" id="PTHR30429">
    <property type="entry name" value="D-METHIONINE-BINDING LIPOPROTEIN METQ"/>
    <property type="match status" value="1"/>
</dbReference>
<feature type="lipid moiety-binding region" description="S-diacylglycerol cysteine" evidence="7">
    <location>
        <position position="24"/>
    </location>
</feature>
<comment type="similarity">
    <text evidence="6">Belongs to the nlpA lipoprotein family.</text>
</comment>
<evidence type="ECO:0000256" key="1">
    <source>
        <dbReference type="ARBA" id="ARBA00004635"/>
    </source>
</evidence>
<dbReference type="EMBL" id="FQUG01000007">
    <property type="protein sequence ID" value="SHF13130.1"/>
    <property type="molecule type" value="Genomic_DNA"/>
</dbReference>
<comment type="subcellular location">
    <subcellularLocation>
        <location evidence="1">Membrane</location>
        <topology evidence="1">Lipid-anchor</topology>
    </subcellularLocation>
</comment>
<accession>A0A1M4Z546</accession>
<dbReference type="PIRSF" id="PIRSF002854">
    <property type="entry name" value="MetQ"/>
    <property type="match status" value="1"/>
</dbReference>
<evidence type="ECO:0000256" key="6">
    <source>
        <dbReference type="PIRNR" id="PIRNR002854"/>
    </source>
</evidence>
<dbReference type="Proteomes" id="UP000184404">
    <property type="component" value="Unassembled WGS sequence"/>
</dbReference>
<evidence type="ECO:0000256" key="3">
    <source>
        <dbReference type="ARBA" id="ARBA00023136"/>
    </source>
</evidence>